<evidence type="ECO:0000313" key="1">
    <source>
        <dbReference type="EMBL" id="VAX15342.1"/>
    </source>
</evidence>
<gene>
    <name evidence="1" type="ORF">MNBD_NITROSPINAE01-1283</name>
</gene>
<sequence>MEISTQDKARHYLNPLHVYCSLTHVLQKKRAMLAAMAYERVIMTFISGHWK</sequence>
<protein>
    <recommendedName>
        <fullName evidence="2">Mobile element protein</fullName>
    </recommendedName>
</protein>
<organism evidence="1">
    <name type="scientific">hydrothermal vent metagenome</name>
    <dbReference type="NCBI Taxonomy" id="652676"/>
    <lineage>
        <taxon>unclassified sequences</taxon>
        <taxon>metagenomes</taxon>
        <taxon>ecological metagenomes</taxon>
    </lineage>
</organism>
<name>A0A3B1BGX0_9ZZZZ</name>
<accession>A0A3B1BGX0</accession>
<dbReference type="AlphaFoldDB" id="A0A3B1BGX0"/>
<dbReference type="EMBL" id="UOGC01000006">
    <property type="protein sequence ID" value="VAX15342.1"/>
    <property type="molecule type" value="Genomic_DNA"/>
</dbReference>
<evidence type="ECO:0008006" key="2">
    <source>
        <dbReference type="Google" id="ProtNLM"/>
    </source>
</evidence>
<reference evidence="1" key="1">
    <citation type="submission" date="2018-06" db="EMBL/GenBank/DDBJ databases">
        <authorList>
            <person name="Zhirakovskaya E."/>
        </authorList>
    </citation>
    <scope>NUCLEOTIDE SEQUENCE</scope>
</reference>
<proteinExistence type="predicted"/>